<evidence type="ECO:0000313" key="2">
    <source>
        <dbReference type="EMBL" id="TBU27900.1"/>
    </source>
</evidence>
<dbReference type="Proteomes" id="UP000292957">
    <property type="component" value="Unassembled WGS sequence"/>
</dbReference>
<dbReference type="AlphaFoldDB" id="A0A4Q9MK13"/>
<evidence type="ECO:0000256" key="1">
    <source>
        <dbReference type="SAM" id="SignalP"/>
    </source>
</evidence>
<feature type="chain" id="PRO_5020318183" evidence="1">
    <location>
        <begin position="26"/>
        <end position="124"/>
    </location>
</feature>
<feature type="signal peptide" evidence="1">
    <location>
        <begin position="1"/>
        <end position="25"/>
    </location>
</feature>
<keyword evidence="1" id="KW-0732">Signal</keyword>
<dbReference type="EMBL" id="ML143427">
    <property type="protein sequence ID" value="TBU27900.1"/>
    <property type="molecule type" value="Genomic_DNA"/>
</dbReference>
<reference evidence="2" key="1">
    <citation type="submission" date="2019-01" db="EMBL/GenBank/DDBJ databases">
        <title>Draft genome sequences of three monokaryotic isolates of the white-rot basidiomycete fungus Dichomitus squalens.</title>
        <authorList>
            <consortium name="DOE Joint Genome Institute"/>
            <person name="Lopez S.C."/>
            <person name="Andreopoulos B."/>
            <person name="Pangilinan J."/>
            <person name="Lipzen A."/>
            <person name="Riley R."/>
            <person name="Ahrendt S."/>
            <person name="Ng V."/>
            <person name="Barry K."/>
            <person name="Daum C."/>
            <person name="Grigoriev I.V."/>
            <person name="Hilden K.S."/>
            <person name="Makela M.R."/>
            <person name="de Vries R.P."/>
        </authorList>
    </citation>
    <scope>NUCLEOTIDE SEQUENCE [LARGE SCALE GENOMIC DNA]</scope>
    <source>
        <strain evidence="2">OM18370.1</strain>
    </source>
</reference>
<name>A0A4Q9MK13_9APHY</name>
<sequence length="124" mass="12480">MVTFILTPTFAISAFLVGALPLAFAAPLPADPREAIVLLDRGCHQAGCLFVEPSRSVSSTPVATSTSTAAAVMASSVSYASDIAEDPPDPVAAVARALGTAISYIGEFTAVSGEAASASQVCTF</sequence>
<protein>
    <submittedName>
        <fullName evidence="2">Uncharacterized protein</fullName>
    </submittedName>
</protein>
<proteinExistence type="predicted"/>
<gene>
    <name evidence="2" type="ORF">BD311DRAFT_788875</name>
</gene>
<accession>A0A4Q9MK13</accession>
<organism evidence="2">
    <name type="scientific">Dichomitus squalens</name>
    <dbReference type="NCBI Taxonomy" id="114155"/>
    <lineage>
        <taxon>Eukaryota</taxon>
        <taxon>Fungi</taxon>
        <taxon>Dikarya</taxon>
        <taxon>Basidiomycota</taxon>
        <taxon>Agaricomycotina</taxon>
        <taxon>Agaricomycetes</taxon>
        <taxon>Polyporales</taxon>
        <taxon>Polyporaceae</taxon>
        <taxon>Dichomitus</taxon>
    </lineage>
</organism>